<name>A0A8J4RHB9_9ROSI</name>
<organism evidence="2 3">
    <name type="scientific">Castanea mollissima</name>
    <name type="common">Chinese chestnut</name>
    <dbReference type="NCBI Taxonomy" id="60419"/>
    <lineage>
        <taxon>Eukaryota</taxon>
        <taxon>Viridiplantae</taxon>
        <taxon>Streptophyta</taxon>
        <taxon>Embryophyta</taxon>
        <taxon>Tracheophyta</taxon>
        <taxon>Spermatophyta</taxon>
        <taxon>Magnoliopsida</taxon>
        <taxon>eudicotyledons</taxon>
        <taxon>Gunneridae</taxon>
        <taxon>Pentapetalae</taxon>
        <taxon>rosids</taxon>
        <taxon>fabids</taxon>
        <taxon>Fagales</taxon>
        <taxon>Fagaceae</taxon>
        <taxon>Castanea</taxon>
    </lineage>
</organism>
<dbReference type="OrthoDB" id="5511466at2759"/>
<accession>A0A8J4RHB9</accession>
<keyword evidence="3" id="KW-1185">Reference proteome</keyword>
<evidence type="ECO:0000313" key="3">
    <source>
        <dbReference type="Proteomes" id="UP000737018"/>
    </source>
</evidence>
<keyword evidence="1" id="KW-1133">Transmembrane helix</keyword>
<dbReference type="PANTHER" id="PTHR34205">
    <property type="entry name" value="TRANSMEMBRANE PROTEIN"/>
    <property type="match status" value="1"/>
</dbReference>
<evidence type="ECO:0000256" key="1">
    <source>
        <dbReference type="SAM" id="Phobius"/>
    </source>
</evidence>
<comment type="caution">
    <text evidence="2">The sequence shown here is derived from an EMBL/GenBank/DDBJ whole genome shotgun (WGS) entry which is preliminary data.</text>
</comment>
<dbReference type="EMBL" id="JRKL02001329">
    <property type="protein sequence ID" value="KAF3964669.1"/>
    <property type="molecule type" value="Genomic_DNA"/>
</dbReference>
<evidence type="ECO:0000313" key="2">
    <source>
        <dbReference type="EMBL" id="KAF3964669.1"/>
    </source>
</evidence>
<dbReference type="Proteomes" id="UP000737018">
    <property type="component" value="Unassembled WGS sequence"/>
</dbReference>
<reference evidence="2" key="1">
    <citation type="submission" date="2020-03" db="EMBL/GenBank/DDBJ databases">
        <title>Castanea mollissima Vanexum genome sequencing.</title>
        <authorList>
            <person name="Staton M."/>
        </authorList>
    </citation>
    <scope>NUCLEOTIDE SEQUENCE</scope>
    <source>
        <tissue evidence="2">Leaf</tissue>
    </source>
</reference>
<keyword evidence="1" id="KW-0472">Membrane</keyword>
<feature type="transmembrane region" description="Helical" evidence="1">
    <location>
        <begin position="27"/>
        <end position="53"/>
    </location>
</feature>
<proteinExistence type="predicted"/>
<dbReference type="AlphaFoldDB" id="A0A8J4RHB9"/>
<dbReference type="PANTHER" id="PTHR34205:SF2">
    <property type="entry name" value="DUF962 DOMAIN-CONTAINING PROTEIN"/>
    <property type="match status" value="1"/>
</dbReference>
<sequence>MNFRSLEEFWAFYVNQHSKPSTRRWHFMGTLISIFFMLCSVVFSWWFLLFVPVSGYGFAWRSRGLERGLYCRPFNCFVGGPFAKLGIPRVNVRLECINNRGQDALQFPPPDELDLIQSRMSSDGEVLPPRFVGLRCIG</sequence>
<keyword evidence="1" id="KW-0812">Transmembrane</keyword>
<dbReference type="Pfam" id="PF06127">
    <property type="entry name" value="Mpo1-like"/>
    <property type="match status" value="1"/>
</dbReference>
<protein>
    <submittedName>
        <fullName evidence="2">Uncharacterized protein</fullName>
    </submittedName>
</protein>
<dbReference type="InterPro" id="IPR009305">
    <property type="entry name" value="Mpo1-like"/>
</dbReference>
<gene>
    <name evidence="2" type="ORF">CMV_011064</name>
</gene>